<dbReference type="Pfam" id="PF13091">
    <property type="entry name" value="PLDc_2"/>
    <property type="match status" value="1"/>
</dbReference>
<gene>
    <name evidence="3" type="ORF">ABIC75_000534</name>
</gene>
<dbReference type="GO" id="GO:0016740">
    <property type="term" value="F:transferase activity"/>
    <property type="evidence" value="ECO:0007669"/>
    <property type="project" value="UniProtKB-KW"/>
</dbReference>
<evidence type="ECO:0000313" key="4">
    <source>
        <dbReference type="Proteomes" id="UP001549184"/>
    </source>
</evidence>
<dbReference type="PROSITE" id="PS50035">
    <property type="entry name" value="PLD"/>
    <property type="match status" value="1"/>
</dbReference>
<feature type="transmembrane region" description="Helical" evidence="1">
    <location>
        <begin position="448"/>
        <end position="466"/>
    </location>
</feature>
<proteinExistence type="predicted"/>
<feature type="domain" description="PLD phosphodiesterase" evidence="2">
    <location>
        <begin position="302"/>
        <end position="329"/>
    </location>
</feature>
<keyword evidence="1" id="KW-1133">Transmembrane helix</keyword>
<dbReference type="CDD" id="cd09159">
    <property type="entry name" value="PLDc_ybhO_like_2"/>
    <property type="match status" value="1"/>
</dbReference>
<dbReference type="RefSeq" id="WP_354012311.1">
    <property type="nucleotide sequence ID" value="NZ_JBEPMU010000001.1"/>
</dbReference>
<dbReference type="InterPro" id="IPR001736">
    <property type="entry name" value="PLipase_D/transphosphatidylase"/>
</dbReference>
<dbReference type="Proteomes" id="UP001549184">
    <property type="component" value="Unassembled WGS sequence"/>
</dbReference>
<protein>
    <submittedName>
        <fullName evidence="3">Cardiolipin synthase</fullName>
        <ecNumber evidence="3">2.7.8.-</ecNumber>
    </submittedName>
</protein>
<dbReference type="EC" id="2.7.8.-" evidence="3"/>
<dbReference type="PANTHER" id="PTHR21248">
    <property type="entry name" value="CARDIOLIPIN SYNTHASE"/>
    <property type="match status" value="1"/>
</dbReference>
<dbReference type="Gene3D" id="3.30.870.10">
    <property type="entry name" value="Endonuclease Chain A"/>
    <property type="match status" value="2"/>
</dbReference>
<evidence type="ECO:0000259" key="2">
    <source>
        <dbReference type="PROSITE" id="PS50035"/>
    </source>
</evidence>
<reference evidence="3 4" key="1">
    <citation type="submission" date="2024-06" db="EMBL/GenBank/DDBJ databases">
        <title>Sorghum-associated microbial communities from plants grown in Nebraska, USA.</title>
        <authorList>
            <person name="Schachtman D."/>
        </authorList>
    </citation>
    <scope>NUCLEOTIDE SEQUENCE [LARGE SCALE GENOMIC DNA]</scope>
    <source>
        <strain evidence="3 4">1073</strain>
    </source>
</reference>
<comment type="caution">
    <text evidence="3">The sequence shown here is derived from an EMBL/GenBank/DDBJ whole genome shotgun (WGS) entry which is preliminary data.</text>
</comment>
<keyword evidence="4" id="KW-1185">Reference proteome</keyword>
<dbReference type="PANTHER" id="PTHR21248:SF22">
    <property type="entry name" value="PHOSPHOLIPASE D"/>
    <property type="match status" value="1"/>
</dbReference>
<dbReference type="CDD" id="cd09110">
    <property type="entry name" value="PLDc_CLS_1"/>
    <property type="match status" value="1"/>
</dbReference>
<dbReference type="EMBL" id="JBEPMU010000001">
    <property type="protein sequence ID" value="MET3650832.1"/>
    <property type="molecule type" value="Genomic_DNA"/>
</dbReference>
<keyword evidence="3" id="KW-0808">Transferase</keyword>
<keyword evidence="1" id="KW-0812">Transmembrane</keyword>
<name>A0ABV2JPR9_9GAMM</name>
<accession>A0ABV2JPR9</accession>
<dbReference type="SUPFAM" id="SSF56024">
    <property type="entry name" value="Phospholipase D/nuclease"/>
    <property type="match status" value="2"/>
</dbReference>
<dbReference type="InterPro" id="IPR025202">
    <property type="entry name" value="PLD-like_dom"/>
</dbReference>
<evidence type="ECO:0000313" key="3">
    <source>
        <dbReference type="EMBL" id="MET3650832.1"/>
    </source>
</evidence>
<evidence type="ECO:0000256" key="1">
    <source>
        <dbReference type="SAM" id="Phobius"/>
    </source>
</evidence>
<keyword evidence="1" id="KW-0472">Membrane</keyword>
<organism evidence="3 4">
    <name type="scientific">Dyella japonica</name>
    <dbReference type="NCBI Taxonomy" id="231455"/>
    <lineage>
        <taxon>Bacteria</taxon>
        <taxon>Pseudomonadati</taxon>
        <taxon>Pseudomonadota</taxon>
        <taxon>Gammaproteobacteria</taxon>
        <taxon>Lysobacterales</taxon>
        <taxon>Rhodanobacteraceae</taxon>
        <taxon>Dyella</taxon>
    </lineage>
</organism>
<sequence length="485" mass="52579">MNRPTASAHARLLAEQALSRAAGAPLLAGNRVELLIDAAVHFEAWLAAIRGARERVLLENYIIRDDDIGRSFRQALVECAQRGVFVAVVYDWLGCKGQSRDRFWAPLRAAGGQVRAFNPPQFGHPFGWVSRDHRKLLVVDGVHGFLSGVCISGTWLGNPSKQVAPWRDTGVALHGPAVTELETAFLESWSSIGTPLQPFEQSSAMEDAGTVALRVIATQPATAGMYRLDQLIAAMARNTLWLTDAYFVGVAPYVQALAAAARDGVDVRLLVPGSSDIPLVAGMSRSGYRPLLKAGVRVFEWNGSMLHAKTAVADGLWARVGSSNLNIASWLNNREIDVAVEDTGFAQQLADQYERDLENATEIVLAPSRWRRTTDHVQSHAPRPRVRHVGGSSGRAAAGALRIANTVGAALTDRRVLGDTTTGPLMIGTVALIVVAVVAVLWPAVIGWPLAVVAAWFALNFGIRAWRLRRRLRQRAAELDDSPEP</sequence>
<feature type="transmembrane region" description="Helical" evidence="1">
    <location>
        <begin position="424"/>
        <end position="442"/>
    </location>
</feature>